<dbReference type="CDD" id="cd00609">
    <property type="entry name" value="AAT_like"/>
    <property type="match status" value="1"/>
</dbReference>
<dbReference type="Pfam" id="PF00155">
    <property type="entry name" value="Aminotran_1_2"/>
    <property type="match status" value="1"/>
</dbReference>
<comment type="catalytic activity">
    <reaction evidence="11">
        <text>3-sulfino-L-alanine + 2-oxoglutarate = 3-sulfinopyruvate + L-glutamate</text>
        <dbReference type="Rhea" id="RHEA:70295"/>
        <dbReference type="ChEBI" id="CHEBI:16810"/>
        <dbReference type="ChEBI" id="CHEBI:29985"/>
        <dbReference type="ChEBI" id="CHEBI:61085"/>
        <dbReference type="ChEBI" id="CHEBI:140699"/>
    </reaction>
    <physiologicalReaction direction="right-to-left" evidence="11">
        <dbReference type="Rhea" id="RHEA:70297"/>
    </physiologicalReaction>
</comment>
<name>A0A1B6LUX2_9HEMI</name>
<gene>
    <name evidence="16" type="ORF">g.21157</name>
    <name evidence="15" type="ORF">g.21160</name>
</gene>
<dbReference type="EMBL" id="GEBQ01004393">
    <property type="protein sequence ID" value="JAT35584.1"/>
    <property type="molecule type" value="Transcribed_RNA"/>
</dbReference>
<evidence type="ECO:0000256" key="2">
    <source>
        <dbReference type="ARBA" id="ARBA00004496"/>
    </source>
</evidence>
<dbReference type="InterPro" id="IPR004838">
    <property type="entry name" value="NHTrfase_class1_PyrdxlP-BS"/>
</dbReference>
<evidence type="ECO:0000256" key="9">
    <source>
        <dbReference type="ARBA" id="ARBA00036027"/>
    </source>
</evidence>
<dbReference type="SUPFAM" id="SSF53383">
    <property type="entry name" value="PLP-dependent transferases"/>
    <property type="match status" value="1"/>
</dbReference>
<dbReference type="InterPro" id="IPR015424">
    <property type="entry name" value="PyrdxlP-dep_Trfase"/>
</dbReference>
<evidence type="ECO:0000256" key="3">
    <source>
        <dbReference type="ARBA" id="ARBA00007441"/>
    </source>
</evidence>
<evidence type="ECO:0000256" key="6">
    <source>
        <dbReference type="ARBA" id="ARBA00022576"/>
    </source>
</evidence>
<dbReference type="PROSITE" id="PS00105">
    <property type="entry name" value="AA_TRANSFER_CLASS_1"/>
    <property type="match status" value="1"/>
</dbReference>
<dbReference type="FunFam" id="3.40.640.10:FF:000044">
    <property type="entry name" value="Aspartate aminotransferase"/>
    <property type="match status" value="1"/>
</dbReference>
<evidence type="ECO:0000256" key="10">
    <source>
        <dbReference type="ARBA" id="ARBA00048507"/>
    </source>
</evidence>
<evidence type="ECO:0000256" key="5">
    <source>
        <dbReference type="ARBA" id="ARBA00022490"/>
    </source>
</evidence>
<accession>A0A1B6LUX2</accession>
<dbReference type="AlphaFoldDB" id="A0A1B6LUX2"/>
<evidence type="ECO:0000256" key="8">
    <source>
        <dbReference type="ARBA" id="ARBA00022898"/>
    </source>
</evidence>
<evidence type="ECO:0000256" key="12">
    <source>
        <dbReference type="ARBA" id="ARBA00049350"/>
    </source>
</evidence>
<dbReference type="FunFam" id="3.90.1150.10:FF:000001">
    <property type="entry name" value="Aspartate aminotransferase"/>
    <property type="match status" value="1"/>
</dbReference>
<evidence type="ECO:0000256" key="4">
    <source>
        <dbReference type="ARBA" id="ARBA00011738"/>
    </source>
</evidence>
<comment type="catalytic activity">
    <reaction evidence="10">
        <text>L-aspartate + 2-oxoglutarate = oxaloacetate + L-glutamate</text>
        <dbReference type="Rhea" id="RHEA:21824"/>
        <dbReference type="ChEBI" id="CHEBI:16452"/>
        <dbReference type="ChEBI" id="CHEBI:16810"/>
        <dbReference type="ChEBI" id="CHEBI:29985"/>
        <dbReference type="ChEBI" id="CHEBI:29991"/>
        <dbReference type="EC" id="2.6.1.1"/>
    </reaction>
    <physiologicalReaction direction="left-to-right" evidence="10">
        <dbReference type="Rhea" id="RHEA:21825"/>
    </physiologicalReaction>
</comment>
<keyword evidence="5" id="KW-0963">Cytoplasm</keyword>
<dbReference type="GO" id="GO:0006532">
    <property type="term" value="P:aspartate biosynthetic process"/>
    <property type="evidence" value="ECO:0007669"/>
    <property type="project" value="TreeGrafter"/>
</dbReference>
<comment type="similarity">
    <text evidence="3">Belongs to the class-I pyridoxal-phosphate-dependent aminotransferase family.</text>
</comment>
<sequence length="456" mass="51052">MATMAQLIFRECLKGSALLPGAHANISCVTWILPVEGVRLRLGKVLNIRNMSKFSCVEPAPPIEVFALNKSCLEDTNPNKVNLGVGAYRTAEGKPWVLPVVRKMEAKLAADETLNKEYLPVLGLEAAASAATTMLLGADSKPLVEGRAFGVQTLSGTGALRVAAEFLSRHLKYSVFYYSQPSWENHGLVFHNGGFTDGRDYRYWDEKNRTIDWEGMKEDLQKAPENSVIILHACAHNPTGCDPTEEQWAGIADIVQERKLFPLFDSAYQGFASGDLEKDSFAVRYFVSRGFELLCCQSFAKNFGLYNERIGNLTFVVHDQKVVAPMKSQVTMIVRGMYSNPPSHGARIVAGVLNDPQLFEEWKGCIKTMSSRILEMRQALRDRLEKLGTPGTWDHITRQIGMFSYTGLNQRQVEHLVNHYHVYLLKSGRINMCGLTPKNIDYVAQSIHETVLQFPQ</sequence>
<dbReference type="EC" id="2.6.1.1" evidence="13"/>
<feature type="domain" description="Aminotransferase class I/classII large" evidence="14">
    <location>
        <begin position="79"/>
        <end position="447"/>
    </location>
</feature>
<organism evidence="15">
    <name type="scientific">Graphocephala atropunctata</name>
    <dbReference type="NCBI Taxonomy" id="36148"/>
    <lineage>
        <taxon>Eukaryota</taxon>
        <taxon>Metazoa</taxon>
        <taxon>Ecdysozoa</taxon>
        <taxon>Arthropoda</taxon>
        <taxon>Hexapoda</taxon>
        <taxon>Insecta</taxon>
        <taxon>Pterygota</taxon>
        <taxon>Neoptera</taxon>
        <taxon>Paraneoptera</taxon>
        <taxon>Hemiptera</taxon>
        <taxon>Auchenorrhyncha</taxon>
        <taxon>Membracoidea</taxon>
        <taxon>Cicadellidae</taxon>
        <taxon>Cicadellinae</taxon>
        <taxon>Cicadellini</taxon>
        <taxon>Graphocephala</taxon>
    </lineage>
</organism>
<dbReference type="Gene3D" id="3.40.640.10">
    <property type="entry name" value="Type I PLP-dependent aspartate aminotransferase-like (Major domain)"/>
    <property type="match status" value="1"/>
</dbReference>
<keyword evidence="8" id="KW-0663">Pyridoxal phosphate</keyword>
<dbReference type="NCBIfam" id="NF006719">
    <property type="entry name" value="PRK09257.1"/>
    <property type="match status" value="1"/>
</dbReference>
<dbReference type="EMBL" id="GEBQ01012506">
    <property type="protein sequence ID" value="JAT27471.1"/>
    <property type="molecule type" value="Transcribed_RNA"/>
</dbReference>
<comment type="miscellaneous">
    <text evidence="13">In eukaryotes there are cytoplasmic, mitochondrial and chloroplastic isozymes.</text>
</comment>
<dbReference type="InterPro" id="IPR015422">
    <property type="entry name" value="PyrdxlP-dep_Trfase_small"/>
</dbReference>
<dbReference type="PRINTS" id="PR00799">
    <property type="entry name" value="TRANSAMINASE"/>
</dbReference>
<comment type="catalytic activity">
    <reaction evidence="12">
        <text>L-cysteine + 2-oxoglutarate = 2-oxo-3-sulfanylpropanoate + L-glutamate</text>
        <dbReference type="Rhea" id="RHEA:17441"/>
        <dbReference type="ChEBI" id="CHEBI:16810"/>
        <dbReference type="ChEBI" id="CHEBI:29985"/>
        <dbReference type="ChEBI" id="CHEBI:35235"/>
        <dbReference type="ChEBI" id="CHEBI:57678"/>
        <dbReference type="EC" id="2.6.1.3"/>
    </reaction>
    <physiologicalReaction direction="left-to-right" evidence="12">
        <dbReference type="Rhea" id="RHEA:17442"/>
    </physiologicalReaction>
</comment>
<evidence type="ECO:0000256" key="13">
    <source>
        <dbReference type="RuleBase" id="RU000480"/>
    </source>
</evidence>
<dbReference type="Gene3D" id="3.90.1150.10">
    <property type="entry name" value="Aspartate Aminotransferase, domain 1"/>
    <property type="match status" value="1"/>
</dbReference>
<evidence type="ECO:0000313" key="16">
    <source>
        <dbReference type="EMBL" id="JAT35584.1"/>
    </source>
</evidence>
<dbReference type="GO" id="GO:0005829">
    <property type="term" value="C:cytosol"/>
    <property type="evidence" value="ECO:0007669"/>
    <property type="project" value="TreeGrafter"/>
</dbReference>
<reference evidence="15" key="1">
    <citation type="submission" date="2015-11" db="EMBL/GenBank/DDBJ databases">
        <title>De novo transcriptome assembly of four potential Pierce s Disease insect vectors from Arizona vineyards.</title>
        <authorList>
            <person name="Tassone E.E."/>
        </authorList>
    </citation>
    <scope>NUCLEOTIDE SEQUENCE</scope>
</reference>
<keyword evidence="6 13" id="KW-0032">Aminotransferase</keyword>
<dbReference type="InterPro" id="IPR000796">
    <property type="entry name" value="Asp_trans"/>
</dbReference>
<comment type="subunit">
    <text evidence="4 13">Homodimer.</text>
</comment>
<dbReference type="GO" id="GO:0004069">
    <property type="term" value="F:L-aspartate:2-oxoglutarate aminotransferase activity"/>
    <property type="evidence" value="ECO:0007669"/>
    <property type="project" value="UniProtKB-EC"/>
</dbReference>
<dbReference type="GO" id="GO:0047801">
    <property type="term" value="F:L-cysteine transaminase activity"/>
    <property type="evidence" value="ECO:0007669"/>
    <property type="project" value="UniProtKB-EC"/>
</dbReference>
<proteinExistence type="inferred from homology"/>
<dbReference type="PANTHER" id="PTHR11879">
    <property type="entry name" value="ASPARTATE AMINOTRANSFERASE"/>
    <property type="match status" value="1"/>
</dbReference>
<comment type="subcellular location">
    <subcellularLocation>
        <location evidence="2">Cytoplasm</location>
    </subcellularLocation>
</comment>
<evidence type="ECO:0000259" key="14">
    <source>
        <dbReference type="Pfam" id="PF00155"/>
    </source>
</evidence>
<dbReference type="GO" id="GO:0030170">
    <property type="term" value="F:pyridoxal phosphate binding"/>
    <property type="evidence" value="ECO:0007669"/>
    <property type="project" value="InterPro"/>
</dbReference>
<comment type="catalytic activity">
    <reaction evidence="9">
        <text>(2S)-2-aminobutanoate + 2-oxoglutarate = 2-oxobutanoate + L-glutamate</text>
        <dbReference type="Rhea" id="RHEA:70223"/>
        <dbReference type="ChEBI" id="CHEBI:16763"/>
        <dbReference type="ChEBI" id="CHEBI:16810"/>
        <dbReference type="ChEBI" id="CHEBI:29985"/>
        <dbReference type="ChEBI" id="CHEBI:74359"/>
    </reaction>
    <physiologicalReaction direction="right-to-left" evidence="9">
        <dbReference type="Rhea" id="RHEA:70225"/>
    </physiologicalReaction>
</comment>
<keyword evidence="7 13" id="KW-0808">Transferase</keyword>
<comment type="cofactor">
    <cofactor evidence="1">
        <name>pyridoxal 5'-phosphate</name>
        <dbReference type="ChEBI" id="CHEBI:597326"/>
    </cofactor>
</comment>
<dbReference type="InterPro" id="IPR004839">
    <property type="entry name" value="Aminotransferase_I/II_large"/>
</dbReference>
<evidence type="ECO:0000256" key="11">
    <source>
        <dbReference type="ARBA" id="ARBA00048761"/>
    </source>
</evidence>
<evidence type="ECO:0000256" key="7">
    <source>
        <dbReference type="ARBA" id="ARBA00022679"/>
    </source>
</evidence>
<protein>
    <recommendedName>
        <fullName evidence="13">Aspartate aminotransferase</fullName>
        <ecNumber evidence="13">2.6.1.1</ecNumber>
    </recommendedName>
</protein>
<dbReference type="PANTHER" id="PTHR11879:SF55">
    <property type="entry name" value="GLUTAMATE OXALOACETATE TRANSAMINASE 1, ISOFORM B"/>
    <property type="match status" value="1"/>
</dbReference>
<dbReference type="InterPro" id="IPR015421">
    <property type="entry name" value="PyrdxlP-dep_Trfase_major"/>
</dbReference>
<evidence type="ECO:0000313" key="15">
    <source>
        <dbReference type="EMBL" id="JAT27471.1"/>
    </source>
</evidence>
<evidence type="ECO:0000256" key="1">
    <source>
        <dbReference type="ARBA" id="ARBA00001933"/>
    </source>
</evidence>